<dbReference type="InterPro" id="IPR027417">
    <property type="entry name" value="P-loop_NTPase"/>
</dbReference>
<sequence>MAYSHGNGTFTSGPYKLLLDLARSKKILFFGGKGGVGKTTISASTALARANEGAKVLLVSTDPAHNLGHLFDRVIGPRPVRIMAGLDALELDPNNTVEAHMLEVSSALHQLMPVNQHKEIDKHMKLSKDAPGMQEAALLERIAEIVEEGTKEYDLIVFDTAPSGHTARLMVLPEMMTAWTEGLIKRREKADRFAEFVRDLGRDSSIEDKTIGGADEAEQERESKIRRILHRRRHKFSGFRNQVSDKELTSFVIVLTAERLPVLETIELNEQLKRSGVNVGCLVVNKRAPANSGNFLDERRAQEEIHLRTLNDAVSFLPRYDIFLQAQDIVG</sequence>
<dbReference type="PANTHER" id="PTHR10803">
    <property type="entry name" value="ARSENICAL PUMP-DRIVING ATPASE ARSENITE-TRANSLOCATING ATPASE"/>
    <property type="match status" value="1"/>
</dbReference>
<dbReference type="NCBIfam" id="TIGR00345">
    <property type="entry name" value="GET3_arsA_TRC40"/>
    <property type="match status" value="1"/>
</dbReference>
<dbReference type="InterPro" id="IPR025723">
    <property type="entry name" value="ArsA/GET3_ATPase-like"/>
</dbReference>
<comment type="similarity">
    <text evidence="1">Belongs to the arsA ATPase family.</text>
</comment>
<feature type="domain" description="ArsA/GET3 Anion-transporting ATPase-like" evidence="2">
    <location>
        <begin position="26"/>
        <end position="331"/>
    </location>
</feature>
<name>A0A382H7V4_9ZZZZ</name>
<dbReference type="AlphaFoldDB" id="A0A382H7V4"/>
<dbReference type="Pfam" id="PF02374">
    <property type="entry name" value="ArsA_ATPase"/>
    <property type="match status" value="1"/>
</dbReference>
<dbReference type="InterPro" id="IPR016300">
    <property type="entry name" value="ATPase_ArsA/GET3"/>
</dbReference>
<evidence type="ECO:0000259" key="2">
    <source>
        <dbReference type="Pfam" id="PF02374"/>
    </source>
</evidence>
<dbReference type="EMBL" id="UINC01059441">
    <property type="protein sequence ID" value="SVB82853.1"/>
    <property type="molecule type" value="Genomic_DNA"/>
</dbReference>
<dbReference type="GO" id="GO:0016887">
    <property type="term" value="F:ATP hydrolysis activity"/>
    <property type="evidence" value="ECO:0007669"/>
    <property type="project" value="InterPro"/>
</dbReference>
<gene>
    <name evidence="3" type="ORF">METZ01_LOCUS235707</name>
</gene>
<dbReference type="Gene3D" id="3.40.50.300">
    <property type="entry name" value="P-loop containing nucleotide triphosphate hydrolases"/>
    <property type="match status" value="1"/>
</dbReference>
<protein>
    <recommendedName>
        <fullName evidence="2">ArsA/GET3 Anion-transporting ATPase-like domain-containing protein</fullName>
    </recommendedName>
</protein>
<accession>A0A382H7V4</accession>
<proteinExistence type="inferred from homology"/>
<dbReference type="CDD" id="cd02035">
    <property type="entry name" value="ArsA"/>
    <property type="match status" value="1"/>
</dbReference>
<evidence type="ECO:0000313" key="3">
    <source>
        <dbReference type="EMBL" id="SVB82853.1"/>
    </source>
</evidence>
<feature type="non-terminal residue" evidence="3">
    <location>
        <position position="331"/>
    </location>
</feature>
<dbReference type="SUPFAM" id="SSF52540">
    <property type="entry name" value="P-loop containing nucleoside triphosphate hydrolases"/>
    <property type="match status" value="1"/>
</dbReference>
<reference evidence="3" key="1">
    <citation type="submission" date="2018-05" db="EMBL/GenBank/DDBJ databases">
        <authorList>
            <person name="Lanie J.A."/>
            <person name="Ng W.-L."/>
            <person name="Kazmierczak K.M."/>
            <person name="Andrzejewski T.M."/>
            <person name="Davidsen T.M."/>
            <person name="Wayne K.J."/>
            <person name="Tettelin H."/>
            <person name="Glass J.I."/>
            <person name="Rusch D."/>
            <person name="Podicherti R."/>
            <person name="Tsui H.-C.T."/>
            <person name="Winkler M.E."/>
        </authorList>
    </citation>
    <scope>NUCLEOTIDE SEQUENCE</scope>
</reference>
<dbReference type="GO" id="GO:0005524">
    <property type="term" value="F:ATP binding"/>
    <property type="evidence" value="ECO:0007669"/>
    <property type="project" value="InterPro"/>
</dbReference>
<evidence type="ECO:0000256" key="1">
    <source>
        <dbReference type="ARBA" id="ARBA00011040"/>
    </source>
</evidence>
<organism evidence="3">
    <name type="scientific">marine metagenome</name>
    <dbReference type="NCBI Taxonomy" id="408172"/>
    <lineage>
        <taxon>unclassified sequences</taxon>
        <taxon>metagenomes</taxon>
        <taxon>ecological metagenomes</taxon>
    </lineage>
</organism>
<dbReference type="PANTHER" id="PTHR10803:SF3">
    <property type="entry name" value="ATPASE GET3"/>
    <property type="match status" value="1"/>
</dbReference>